<dbReference type="Proteomes" id="UP001152622">
    <property type="component" value="Chromosome 4"/>
</dbReference>
<accession>A0A9Q1J1M0</accession>
<dbReference type="EMBL" id="JAINUF010000004">
    <property type="protein sequence ID" value="KAJ8363469.1"/>
    <property type="molecule type" value="Genomic_DNA"/>
</dbReference>
<evidence type="ECO:0000313" key="1">
    <source>
        <dbReference type="EMBL" id="KAJ8363469.1"/>
    </source>
</evidence>
<proteinExistence type="predicted"/>
<comment type="caution">
    <text evidence="1">The sequence shown here is derived from an EMBL/GenBank/DDBJ whole genome shotgun (WGS) entry which is preliminary data.</text>
</comment>
<sequence length="93" mass="10250">MEPRCYYCICSMASLAREQRRVTALRCSTVPRNTPFGRSVIAGLEQADLAKPACLSSLTGFKSQRHCIAAGVILWKHGSVSEQINPRPRSTGR</sequence>
<name>A0A9Q1J1M0_SYNKA</name>
<dbReference type="AlphaFoldDB" id="A0A9Q1J1M0"/>
<keyword evidence="2" id="KW-1185">Reference proteome</keyword>
<reference evidence="1" key="1">
    <citation type="journal article" date="2023" name="Science">
        <title>Genome structures resolve the early diversification of teleost fishes.</title>
        <authorList>
            <person name="Parey E."/>
            <person name="Louis A."/>
            <person name="Montfort J."/>
            <person name="Bouchez O."/>
            <person name="Roques C."/>
            <person name="Iampietro C."/>
            <person name="Lluch J."/>
            <person name="Castinel A."/>
            <person name="Donnadieu C."/>
            <person name="Desvignes T."/>
            <person name="Floi Bucao C."/>
            <person name="Jouanno E."/>
            <person name="Wen M."/>
            <person name="Mejri S."/>
            <person name="Dirks R."/>
            <person name="Jansen H."/>
            <person name="Henkel C."/>
            <person name="Chen W.J."/>
            <person name="Zahm M."/>
            <person name="Cabau C."/>
            <person name="Klopp C."/>
            <person name="Thompson A.W."/>
            <person name="Robinson-Rechavi M."/>
            <person name="Braasch I."/>
            <person name="Lecointre G."/>
            <person name="Bobe J."/>
            <person name="Postlethwait J.H."/>
            <person name="Berthelot C."/>
            <person name="Roest Crollius H."/>
            <person name="Guiguen Y."/>
        </authorList>
    </citation>
    <scope>NUCLEOTIDE SEQUENCE</scope>
    <source>
        <strain evidence="1">WJC10195</strain>
    </source>
</reference>
<organism evidence="1 2">
    <name type="scientific">Synaphobranchus kaupii</name>
    <name type="common">Kaup's arrowtooth eel</name>
    <dbReference type="NCBI Taxonomy" id="118154"/>
    <lineage>
        <taxon>Eukaryota</taxon>
        <taxon>Metazoa</taxon>
        <taxon>Chordata</taxon>
        <taxon>Craniata</taxon>
        <taxon>Vertebrata</taxon>
        <taxon>Euteleostomi</taxon>
        <taxon>Actinopterygii</taxon>
        <taxon>Neopterygii</taxon>
        <taxon>Teleostei</taxon>
        <taxon>Anguilliformes</taxon>
        <taxon>Synaphobranchidae</taxon>
        <taxon>Synaphobranchus</taxon>
    </lineage>
</organism>
<gene>
    <name evidence="1" type="ORF">SKAU_G00123000</name>
</gene>
<evidence type="ECO:0000313" key="2">
    <source>
        <dbReference type="Proteomes" id="UP001152622"/>
    </source>
</evidence>
<protein>
    <submittedName>
        <fullName evidence="1">Uncharacterized protein</fullName>
    </submittedName>
</protein>